<dbReference type="Pfam" id="PF07264">
    <property type="entry name" value="EI24"/>
    <property type="match status" value="1"/>
</dbReference>
<reference evidence="6 7" key="1">
    <citation type="submission" date="2024-09" db="EMBL/GenBank/DDBJ databases">
        <title>Genome sequencing and assembly of Phytophthora oleae, isolate VK10A, causative agent of rot of olive drupes.</title>
        <authorList>
            <person name="Conti Taguali S."/>
            <person name="Riolo M."/>
            <person name="La Spada F."/>
            <person name="Cacciola S.O."/>
            <person name="Dionisio G."/>
        </authorList>
    </citation>
    <scope>NUCLEOTIDE SEQUENCE [LARGE SCALE GENOMIC DNA]</scope>
    <source>
        <strain evidence="6 7">VK10A</strain>
    </source>
</reference>
<evidence type="ECO:0000256" key="4">
    <source>
        <dbReference type="ARBA" id="ARBA00023136"/>
    </source>
</evidence>
<gene>
    <name evidence="6" type="ORF">V7S43_017516</name>
</gene>
<feature type="transmembrane region" description="Helical" evidence="5">
    <location>
        <begin position="21"/>
        <end position="43"/>
    </location>
</feature>
<dbReference type="EMBL" id="JBIMZQ010000063">
    <property type="protein sequence ID" value="KAL3657549.1"/>
    <property type="molecule type" value="Genomic_DNA"/>
</dbReference>
<evidence type="ECO:0000313" key="6">
    <source>
        <dbReference type="EMBL" id="KAL3657549.1"/>
    </source>
</evidence>
<keyword evidence="3 5" id="KW-1133">Transmembrane helix</keyword>
<dbReference type="PANTHER" id="PTHR34292">
    <property type="entry name" value="OUTER SPORE WALL PROTEIN LDS1"/>
    <property type="match status" value="1"/>
</dbReference>
<keyword evidence="4 5" id="KW-0472">Membrane</keyword>
<dbReference type="InterPro" id="IPR059112">
    <property type="entry name" value="CysZ/EI24"/>
</dbReference>
<evidence type="ECO:0000313" key="7">
    <source>
        <dbReference type="Proteomes" id="UP001632037"/>
    </source>
</evidence>
<feature type="transmembrane region" description="Helical" evidence="5">
    <location>
        <begin position="63"/>
        <end position="89"/>
    </location>
</feature>
<organism evidence="6 7">
    <name type="scientific">Phytophthora oleae</name>
    <dbReference type="NCBI Taxonomy" id="2107226"/>
    <lineage>
        <taxon>Eukaryota</taxon>
        <taxon>Sar</taxon>
        <taxon>Stramenopiles</taxon>
        <taxon>Oomycota</taxon>
        <taxon>Peronosporomycetes</taxon>
        <taxon>Peronosporales</taxon>
        <taxon>Peronosporaceae</taxon>
        <taxon>Phytophthora</taxon>
    </lineage>
</organism>
<name>A0ABD3EWR0_9STRA</name>
<dbReference type="AlphaFoldDB" id="A0ABD3EWR0"/>
<protein>
    <recommendedName>
        <fullName evidence="8">TLC domain-containing protein</fullName>
    </recommendedName>
</protein>
<keyword evidence="2 5" id="KW-0812">Transmembrane</keyword>
<evidence type="ECO:0000256" key="2">
    <source>
        <dbReference type="ARBA" id="ARBA00022692"/>
    </source>
</evidence>
<evidence type="ECO:0000256" key="5">
    <source>
        <dbReference type="SAM" id="Phobius"/>
    </source>
</evidence>
<evidence type="ECO:0000256" key="3">
    <source>
        <dbReference type="ARBA" id="ARBA00022989"/>
    </source>
</evidence>
<proteinExistence type="predicted"/>
<feature type="transmembrane region" description="Helical" evidence="5">
    <location>
        <begin position="185"/>
        <end position="206"/>
    </location>
</feature>
<dbReference type="Proteomes" id="UP001632037">
    <property type="component" value="Unassembled WGS sequence"/>
</dbReference>
<sequence length="260" mass="29756">MLYAFRGIVFFLRLPALWKKVACPFVLTIVFGVATAYFMLFHTLPRQRGWLDDKNLPEEFAEILAVCIVVTEMFVSTFVFGVVCVDYYLDNIFAFVLKEHGLGKLLEGHTQRSTAVLVCTSYWLSRSVLAVVSLPLHLVPVVRSLMYVWLHGSVLAWEQHLFYFELKGFGLRQQQRWIRRYKLQYSSFGMQALLLEMVPCFGPFFMLTNACGSALLAEELELGKRLDEEKTWLGSSDSSEYECSAGKVVERSLEPVTCDV</sequence>
<comment type="subcellular location">
    <subcellularLocation>
        <location evidence="1">Membrane</location>
        <topology evidence="1">Multi-pass membrane protein</topology>
    </subcellularLocation>
</comment>
<dbReference type="InterPro" id="IPR052786">
    <property type="entry name" value="Spore_wall_assembly"/>
</dbReference>
<accession>A0ABD3EWR0</accession>
<evidence type="ECO:0000256" key="1">
    <source>
        <dbReference type="ARBA" id="ARBA00004141"/>
    </source>
</evidence>
<evidence type="ECO:0008006" key="8">
    <source>
        <dbReference type="Google" id="ProtNLM"/>
    </source>
</evidence>
<comment type="caution">
    <text evidence="6">The sequence shown here is derived from an EMBL/GenBank/DDBJ whole genome shotgun (WGS) entry which is preliminary data.</text>
</comment>
<keyword evidence="7" id="KW-1185">Reference proteome</keyword>
<dbReference type="PANTHER" id="PTHR34292:SF2">
    <property type="entry name" value="OUTER SPORE WALL PROTEIN LDS1"/>
    <property type="match status" value="1"/>
</dbReference>